<evidence type="ECO:0000313" key="2">
    <source>
        <dbReference type="EMBL" id="MBF9068870.1"/>
    </source>
</evidence>
<protein>
    <recommendedName>
        <fullName evidence="4">Lipoprotein</fullName>
    </recommendedName>
</protein>
<organism evidence="2 3">
    <name type="scientific">Streptacidiphilus fuscans</name>
    <dbReference type="NCBI Taxonomy" id="2789292"/>
    <lineage>
        <taxon>Bacteria</taxon>
        <taxon>Bacillati</taxon>
        <taxon>Actinomycetota</taxon>
        <taxon>Actinomycetes</taxon>
        <taxon>Kitasatosporales</taxon>
        <taxon>Streptomycetaceae</taxon>
        <taxon>Streptacidiphilus</taxon>
    </lineage>
</organism>
<feature type="chain" id="PRO_5038822107" description="Lipoprotein" evidence="1">
    <location>
        <begin position="26"/>
        <end position="152"/>
    </location>
</feature>
<gene>
    <name evidence="2" type="ORF">I2501_12640</name>
</gene>
<sequence length="152" mass="15310">MSKQQMRPVVLGIAGMALVCGVATACTSGAATPAPSHTSSATPSATMPAFPTVPQQNLLASASNQAGQKSYTTLTLASRSITIQLGCIGGGGKLAVSAQIYQGSAKPIYQINRQPCEGSVQKVSLTADSTAPLKIDVSSQPGSVFSLLATQG</sequence>
<feature type="signal peptide" evidence="1">
    <location>
        <begin position="1"/>
        <end position="25"/>
    </location>
</feature>
<comment type="caution">
    <text evidence="2">The sequence shown here is derived from an EMBL/GenBank/DDBJ whole genome shotgun (WGS) entry which is preliminary data.</text>
</comment>
<name>A0A931FE73_9ACTN</name>
<evidence type="ECO:0000256" key="1">
    <source>
        <dbReference type="SAM" id="SignalP"/>
    </source>
</evidence>
<keyword evidence="3" id="KW-1185">Reference proteome</keyword>
<dbReference type="EMBL" id="JADPRT010000004">
    <property type="protein sequence ID" value="MBF9068870.1"/>
    <property type="molecule type" value="Genomic_DNA"/>
</dbReference>
<reference evidence="2" key="1">
    <citation type="submission" date="2020-11" db="EMBL/GenBank/DDBJ databases">
        <title>Isolation and identification of active actinomycetes.</title>
        <authorList>
            <person name="Yu B."/>
        </authorList>
    </citation>
    <scope>NUCLEOTIDE SEQUENCE</scope>
    <source>
        <strain evidence="2">NEAU-YB345</strain>
    </source>
</reference>
<dbReference type="Proteomes" id="UP000657385">
    <property type="component" value="Unassembled WGS sequence"/>
</dbReference>
<keyword evidence="1" id="KW-0732">Signal</keyword>
<evidence type="ECO:0008006" key="4">
    <source>
        <dbReference type="Google" id="ProtNLM"/>
    </source>
</evidence>
<accession>A0A931FE73</accession>
<evidence type="ECO:0000313" key="3">
    <source>
        <dbReference type="Proteomes" id="UP000657385"/>
    </source>
</evidence>
<proteinExistence type="predicted"/>
<dbReference type="PROSITE" id="PS51257">
    <property type="entry name" value="PROKAR_LIPOPROTEIN"/>
    <property type="match status" value="1"/>
</dbReference>
<dbReference type="RefSeq" id="WP_196194007.1">
    <property type="nucleotide sequence ID" value="NZ_JADPRT010000004.1"/>
</dbReference>
<dbReference type="AlphaFoldDB" id="A0A931FE73"/>